<proteinExistence type="predicted"/>
<evidence type="ECO:0000313" key="2">
    <source>
        <dbReference type="Proteomes" id="UP000233551"/>
    </source>
</evidence>
<gene>
    <name evidence="1" type="ORF">CRG98_004214</name>
</gene>
<sequence>MQKIFFLDHFRLDRTVLWLFRGSCTTLDDPGNWSTPATSRVPVTSARHQCPVPVTGVRRPSLAPVTDLASARHRAHQRPSPSTPALVTSASYQRPASVTVHARACHQRPSPAHRQCPSPVPPTPVTSVTSARHRACQRLSSCPTLVIAPDRARARPPLHPNIFSRVPPSHPTLEHFPDSFLVF</sequence>
<evidence type="ECO:0000313" key="1">
    <source>
        <dbReference type="EMBL" id="PKI75385.1"/>
    </source>
</evidence>
<dbReference type="Proteomes" id="UP000233551">
    <property type="component" value="Unassembled WGS sequence"/>
</dbReference>
<dbReference type="EMBL" id="PGOL01000173">
    <property type="protein sequence ID" value="PKI75385.1"/>
    <property type="molecule type" value="Genomic_DNA"/>
</dbReference>
<protein>
    <submittedName>
        <fullName evidence="1">Uncharacterized protein</fullName>
    </submittedName>
</protein>
<dbReference type="AlphaFoldDB" id="A0A2I0L3U2"/>
<accession>A0A2I0L3U2</accession>
<name>A0A2I0L3U2_PUNGR</name>
<reference evidence="1 2" key="1">
    <citation type="submission" date="2017-11" db="EMBL/GenBank/DDBJ databases">
        <title>De-novo sequencing of pomegranate (Punica granatum L.) genome.</title>
        <authorList>
            <person name="Akparov Z."/>
            <person name="Amiraslanov A."/>
            <person name="Hajiyeva S."/>
            <person name="Abbasov M."/>
            <person name="Kaur K."/>
            <person name="Hamwieh A."/>
            <person name="Solovyev V."/>
            <person name="Salamov A."/>
            <person name="Braich B."/>
            <person name="Kosarev P."/>
            <person name="Mahmoud A."/>
            <person name="Hajiyev E."/>
            <person name="Babayeva S."/>
            <person name="Izzatullayeva V."/>
            <person name="Mammadov A."/>
            <person name="Mammadov A."/>
            <person name="Sharifova S."/>
            <person name="Ojaghi J."/>
            <person name="Eynullazada K."/>
            <person name="Bayramov B."/>
            <person name="Abdulazimova A."/>
            <person name="Shahmuradov I."/>
        </authorList>
    </citation>
    <scope>NUCLEOTIDE SEQUENCE [LARGE SCALE GENOMIC DNA]</scope>
    <source>
        <strain evidence="2">cv. AG2017</strain>
        <tissue evidence="1">Leaf</tissue>
    </source>
</reference>
<organism evidence="1 2">
    <name type="scientific">Punica granatum</name>
    <name type="common">Pomegranate</name>
    <dbReference type="NCBI Taxonomy" id="22663"/>
    <lineage>
        <taxon>Eukaryota</taxon>
        <taxon>Viridiplantae</taxon>
        <taxon>Streptophyta</taxon>
        <taxon>Embryophyta</taxon>
        <taxon>Tracheophyta</taxon>
        <taxon>Spermatophyta</taxon>
        <taxon>Magnoliopsida</taxon>
        <taxon>eudicotyledons</taxon>
        <taxon>Gunneridae</taxon>
        <taxon>Pentapetalae</taxon>
        <taxon>rosids</taxon>
        <taxon>malvids</taxon>
        <taxon>Myrtales</taxon>
        <taxon>Lythraceae</taxon>
        <taxon>Punica</taxon>
    </lineage>
</organism>
<comment type="caution">
    <text evidence="1">The sequence shown here is derived from an EMBL/GenBank/DDBJ whole genome shotgun (WGS) entry which is preliminary data.</text>
</comment>
<keyword evidence="2" id="KW-1185">Reference proteome</keyword>